<accession>I1CCS2</accession>
<dbReference type="AlphaFoldDB" id="I1CCS2"/>
<organism evidence="2 3">
    <name type="scientific">Rhizopus delemar (strain RA 99-880 / ATCC MYA-4621 / FGSC 9543 / NRRL 43880)</name>
    <name type="common">Mucormycosis agent</name>
    <name type="synonym">Rhizopus arrhizus var. delemar</name>
    <dbReference type="NCBI Taxonomy" id="246409"/>
    <lineage>
        <taxon>Eukaryota</taxon>
        <taxon>Fungi</taxon>
        <taxon>Fungi incertae sedis</taxon>
        <taxon>Mucoromycota</taxon>
        <taxon>Mucoromycotina</taxon>
        <taxon>Mucoromycetes</taxon>
        <taxon>Mucorales</taxon>
        <taxon>Mucorineae</taxon>
        <taxon>Rhizopodaceae</taxon>
        <taxon>Rhizopus</taxon>
    </lineage>
</organism>
<proteinExistence type="predicted"/>
<dbReference type="OrthoDB" id="10280564at2759"/>
<feature type="region of interest" description="Disordered" evidence="1">
    <location>
        <begin position="38"/>
        <end position="59"/>
    </location>
</feature>
<protein>
    <submittedName>
        <fullName evidence="2">Uncharacterized protein</fullName>
    </submittedName>
</protein>
<dbReference type="EMBL" id="CH476739">
    <property type="protein sequence ID" value="EIE86252.1"/>
    <property type="molecule type" value="Genomic_DNA"/>
</dbReference>
<evidence type="ECO:0000313" key="2">
    <source>
        <dbReference type="EMBL" id="EIE86252.1"/>
    </source>
</evidence>
<dbReference type="InParanoid" id="I1CCS2"/>
<dbReference type="Proteomes" id="UP000009138">
    <property type="component" value="Unassembled WGS sequence"/>
</dbReference>
<keyword evidence="3" id="KW-1185">Reference proteome</keyword>
<feature type="compositionally biased region" description="Basic residues" evidence="1">
    <location>
        <begin position="50"/>
        <end position="59"/>
    </location>
</feature>
<dbReference type="RefSeq" id="XP_067521648.1">
    <property type="nucleotide sequence ID" value="XM_067665547.1"/>
</dbReference>
<evidence type="ECO:0000256" key="1">
    <source>
        <dbReference type="SAM" id="MobiDB-lite"/>
    </source>
</evidence>
<dbReference type="VEuPathDB" id="FungiDB:RO3G_10963"/>
<name>I1CCS2_RHIO9</name>
<sequence>MVWFMRGSRAIVIQRKARAKTTTILRGRGNLCARNLQHEGKKYSMNESPKRRKATGKPKAKKLAGAVLGHGFNFIAAALLSVLDRHEQSKRHYLVMNNASIRNLDLIVK</sequence>
<reference evidence="2 3" key="1">
    <citation type="journal article" date="2009" name="PLoS Genet.">
        <title>Genomic analysis of the basal lineage fungus Rhizopus oryzae reveals a whole-genome duplication.</title>
        <authorList>
            <person name="Ma L.-J."/>
            <person name="Ibrahim A.S."/>
            <person name="Skory C."/>
            <person name="Grabherr M.G."/>
            <person name="Burger G."/>
            <person name="Butler M."/>
            <person name="Elias M."/>
            <person name="Idnurm A."/>
            <person name="Lang B.F."/>
            <person name="Sone T."/>
            <person name="Abe A."/>
            <person name="Calvo S.E."/>
            <person name="Corrochano L.M."/>
            <person name="Engels R."/>
            <person name="Fu J."/>
            <person name="Hansberg W."/>
            <person name="Kim J.-M."/>
            <person name="Kodira C.D."/>
            <person name="Koehrsen M.J."/>
            <person name="Liu B."/>
            <person name="Miranda-Saavedra D."/>
            <person name="O'Leary S."/>
            <person name="Ortiz-Castellanos L."/>
            <person name="Poulter R."/>
            <person name="Rodriguez-Romero J."/>
            <person name="Ruiz-Herrera J."/>
            <person name="Shen Y.-Q."/>
            <person name="Zeng Q."/>
            <person name="Galagan J."/>
            <person name="Birren B.W."/>
            <person name="Cuomo C.A."/>
            <person name="Wickes B.L."/>
        </authorList>
    </citation>
    <scope>NUCLEOTIDE SEQUENCE [LARGE SCALE GENOMIC DNA]</scope>
    <source>
        <strain evidence="3">RA 99-880 / ATCC MYA-4621 / FGSC 9543 / NRRL 43880</strain>
    </source>
</reference>
<dbReference type="GeneID" id="93617928"/>
<evidence type="ECO:0000313" key="3">
    <source>
        <dbReference type="Proteomes" id="UP000009138"/>
    </source>
</evidence>
<gene>
    <name evidence="2" type="ORF">RO3G_10963</name>
</gene>